<name>A0ABW9Y4C6_9RHOB</name>
<comment type="caution">
    <text evidence="1">The sequence shown here is derived from an EMBL/GenBank/DDBJ whole genome shotgun (WGS) entry which is preliminary data.</text>
</comment>
<dbReference type="Proteomes" id="UP001517376">
    <property type="component" value="Unassembled WGS sequence"/>
</dbReference>
<keyword evidence="2" id="KW-1185">Reference proteome</keyword>
<organism evidence="1 2">
    <name type="scientific">Paragemmobacter ruber</name>
    <dbReference type="NCBI Taxonomy" id="1985673"/>
    <lineage>
        <taxon>Bacteria</taxon>
        <taxon>Pseudomonadati</taxon>
        <taxon>Pseudomonadota</taxon>
        <taxon>Alphaproteobacteria</taxon>
        <taxon>Rhodobacterales</taxon>
        <taxon>Paracoccaceae</taxon>
        <taxon>Paragemmobacter</taxon>
    </lineage>
</organism>
<evidence type="ECO:0000313" key="1">
    <source>
        <dbReference type="EMBL" id="NBE07359.1"/>
    </source>
</evidence>
<sequence>MRQGDPEKDRLAGMQPTGSDTSHFTLLLAAPSAVAHLAAPILADHLGITTGAALQRLTESPGPIARRLAPQPAQLLYSLLSALGLNLLLQRDDDRSPLFDLSIQPSIWVDPGRLSRRLARVLGLAAETIEVAIARPGGLMLTALPLAEAHALERRLAAIRGLIVLRFEREGAFYDLFPTRVLLSPERDALALALQAEDARPDPLTGACAAGLNEAACTRVLAAVPAAGLLALDRSIQRFDLHLVGVHGWVTGDLADFLATRTSLPRARFEVISQDDPITLDRGLTHAVLRQFCADYAAIGLQTRPCLRGLTRFPDNPTL</sequence>
<protein>
    <submittedName>
        <fullName evidence="1">Uncharacterized protein</fullName>
    </submittedName>
</protein>
<evidence type="ECO:0000313" key="2">
    <source>
        <dbReference type="Proteomes" id="UP001517376"/>
    </source>
</evidence>
<accession>A0ABW9Y4C6</accession>
<proteinExistence type="predicted"/>
<reference evidence="2" key="1">
    <citation type="submission" date="2020-01" db="EMBL/GenBank/DDBJ databases">
        <title>Sphingomonas sp. strain CSW-10.</title>
        <authorList>
            <person name="Chen W.-M."/>
        </authorList>
    </citation>
    <scope>NUCLEOTIDE SEQUENCE [LARGE SCALE GENOMIC DNA]</scope>
    <source>
        <strain evidence="2">CCP-1</strain>
    </source>
</reference>
<gene>
    <name evidence="1" type="ORF">GU920_07420</name>
</gene>
<dbReference type="EMBL" id="JAAATW010000001">
    <property type="protein sequence ID" value="NBE07359.1"/>
    <property type="molecule type" value="Genomic_DNA"/>
</dbReference>